<reference evidence="4" key="2">
    <citation type="submission" date="2013-04" db="EMBL/GenBank/DDBJ databases">
        <title>Genomic mechanisms accounting for the adaptation to parasitism in nematode-trapping fungi.</title>
        <authorList>
            <person name="Ahren D.G."/>
        </authorList>
    </citation>
    <scope>NUCLEOTIDE SEQUENCE [LARGE SCALE GENOMIC DNA]</scope>
    <source>
        <strain evidence="4">CBS 200.50</strain>
    </source>
</reference>
<accession>S8AFH1</accession>
<reference evidence="3 4" key="1">
    <citation type="journal article" date="2013" name="PLoS Genet.">
        <title>Genomic mechanisms accounting for the adaptation to parasitism in nematode-trapping fungi.</title>
        <authorList>
            <person name="Meerupati T."/>
            <person name="Andersson K.M."/>
            <person name="Friman E."/>
            <person name="Kumar D."/>
            <person name="Tunlid A."/>
            <person name="Ahren D."/>
        </authorList>
    </citation>
    <scope>NUCLEOTIDE SEQUENCE [LARGE SCALE GENOMIC DNA]</scope>
    <source>
        <strain evidence="3 4">CBS 200.50</strain>
    </source>
</reference>
<sequence>MRYSVLLSALFTAKTLAINIDFYTFIFYSGIECKAANVCIPCGTTGCPKGTECGTWGGVSDSCCQAINLGIAEASCSEFSSVLQNFDLTKDGTALTGPTKVGEDCPNPDTAVPLSDYMVRGAEGCCSGTDNIVALNVVGDPTIQKARCLPSAQLGKPAGSGAASSGSGTMPAATSAASSASVAAGTESASKTSGGSVSSIAEGNKSESTGTEAPQTSTGSPTSSVGTKAASTTTSGSTSTSTHNAAVRTTGDPQWLSLFQITLVIFASVIFVSL</sequence>
<evidence type="ECO:0000256" key="1">
    <source>
        <dbReference type="SAM" id="MobiDB-lite"/>
    </source>
</evidence>
<keyword evidence="4" id="KW-1185">Reference proteome</keyword>
<feature type="signal peptide" evidence="2">
    <location>
        <begin position="1"/>
        <end position="17"/>
    </location>
</feature>
<feature type="compositionally biased region" description="Polar residues" evidence="1">
    <location>
        <begin position="206"/>
        <end position="215"/>
    </location>
</feature>
<feature type="compositionally biased region" description="Low complexity" evidence="1">
    <location>
        <begin position="216"/>
        <end position="242"/>
    </location>
</feature>
<evidence type="ECO:0000313" key="4">
    <source>
        <dbReference type="Proteomes" id="UP000015100"/>
    </source>
</evidence>
<comment type="caution">
    <text evidence="3">The sequence shown here is derived from an EMBL/GenBank/DDBJ whole genome shotgun (WGS) entry which is preliminary data.</text>
</comment>
<feature type="region of interest" description="Disordered" evidence="1">
    <location>
        <begin position="187"/>
        <end position="246"/>
    </location>
</feature>
<gene>
    <name evidence="3" type="ORF">H072_4437</name>
</gene>
<dbReference type="EMBL" id="AQGS01000225">
    <property type="protein sequence ID" value="EPS41654.1"/>
    <property type="molecule type" value="Genomic_DNA"/>
</dbReference>
<proteinExistence type="predicted"/>
<dbReference type="Proteomes" id="UP000015100">
    <property type="component" value="Unassembled WGS sequence"/>
</dbReference>
<feature type="compositionally biased region" description="Low complexity" evidence="1">
    <location>
        <begin position="159"/>
        <end position="173"/>
    </location>
</feature>
<evidence type="ECO:0000313" key="3">
    <source>
        <dbReference type="EMBL" id="EPS41654.1"/>
    </source>
</evidence>
<dbReference type="HOGENOM" id="CLU_1015714_0_0_1"/>
<organism evidence="3 4">
    <name type="scientific">Dactylellina haptotyla (strain CBS 200.50)</name>
    <name type="common">Nematode-trapping fungus</name>
    <name type="synonym">Monacrosporium haptotylum</name>
    <dbReference type="NCBI Taxonomy" id="1284197"/>
    <lineage>
        <taxon>Eukaryota</taxon>
        <taxon>Fungi</taxon>
        <taxon>Dikarya</taxon>
        <taxon>Ascomycota</taxon>
        <taxon>Pezizomycotina</taxon>
        <taxon>Orbiliomycetes</taxon>
        <taxon>Orbiliales</taxon>
        <taxon>Orbiliaceae</taxon>
        <taxon>Dactylellina</taxon>
    </lineage>
</organism>
<name>S8AFH1_DACHA</name>
<protein>
    <submittedName>
        <fullName evidence="3">Uncharacterized protein</fullName>
    </submittedName>
</protein>
<feature type="chain" id="PRO_5004560611" evidence="2">
    <location>
        <begin position="18"/>
        <end position="274"/>
    </location>
</feature>
<dbReference type="OrthoDB" id="5427291at2759"/>
<feature type="region of interest" description="Disordered" evidence="1">
    <location>
        <begin position="153"/>
        <end position="173"/>
    </location>
</feature>
<dbReference type="AlphaFoldDB" id="S8AFH1"/>
<feature type="compositionally biased region" description="Low complexity" evidence="1">
    <location>
        <begin position="187"/>
        <end position="199"/>
    </location>
</feature>
<keyword evidence="2" id="KW-0732">Signal</keyword>
<evidence type="ECO:0000256" key="2">
    <source>
        <dbReference type="SAM" id="SignalP"/>
    </source>
</evidence>